<sequence>MKKRGRRGFAHLSKRFTACGAFLSEASKGYSLSYSQETLTLLGRISIAELAPFLNQTKESYWFSRLNVIEVGFLAFTLLTVMFLVYDCVKDGMRTGKERIVLSGYITRKSSDRKSEVKIHVDKEK</sequence>
<reference evidence="2 3" key="1">
    <citation type="submission" date="2024-01" db="EMBL/GenBank/DDBJ databases">
        <title>The genomes of 5 underutilized Papilionoideae crops provide insights into root nodulation and disease resistanc.</title>
        <authorList>
            <person name="Jiang F."/>
        </authorList>
    </citation>
    <scope>NUCLEOTIDE SEQUENCE [LARGE SCALE GENOMIC DNA]</scope>
    <source>
        <strain evidence="2">LVBAO_FW01</strain>
        <tissue evidence="2">Leaves</tissue>
    </source>
</reference>
<evidence type="ECO:0000256" key="1">
    <source>
        <dbReference type="SAM" id="Phobius"/>
    </source>
</evidence>
<keyword evidence="1" id="KW-0472">Membrane</keyword>
<keyword evidence="1" id="KW-0812">Transmembrane</keyword>
<evidence type="ECO:0000313" key="2">
    <source>
        <dbReference type="EMBL" id="KAK7339922.1"/>
    </source>
</evidence>
<comment type="caution">
    <text evidence="2">The sequence shown here is derived from an EMBL/GenBank/DDBJ whole genome shotgun (WGS) entry which is preliminary data.</text>
</comment>
<name>A0AAN9LTU7_CANGL</name>
<gene>
    <name evidence="2" type="ORF">VNO77_20609</name>
</gene>
<dbReference type="AlphaFoldDB" id="A0AAN9LTU7"/>
<keyword evidence="1" id="KW-1133">Transmembrane helix</keyword>
<evidence type="ECO:0000313" key="3">
    <source>
        <dbReference type="Proteomes" id="UP001367508"/>
    </source>
</evidence>
<dbReference type="Proteomes" id="UP001367508">
    <property type="component" value="Unassembled WGS sequence"/>
</dbReference>
<protein>
    <submittedName>
        <fullName evidence="2">Uncharacterized protein</fullName>
    </submittedName>
</protein>
<feature type="transmembrane region" description="Helical" evidence="1">
    <location>
        <begin position="68"/>
        <end position="89"/>
    </location>
</feature>
<keyword evidence="3" id="KW-1185">Reference proteome</keyword>
<dbReference type="EMBL" id="JAYMYQ010000004">
    <property type="protein sequence ID" value="KAK7339922.1"/>
    <property type="molecule type" value="Genomic_DNA"/>
</dbReference>
<accession>A0AAN9LTU7</accession>
<organism evidence="2 3">
    <name type="scientific">Canavalia gladiata</name>
    <name type="common">Sword bean</name>
    <name type="synonym">Dolichos gladiatus</name>
    <dbReference type="NCBI Taxonomy" id="3824"/>
    <lineage>
        <taxon>Eukaryota</taxon>
        <taxon>Viridiplantae</taxon>
        <taxon>Streptophyta</taxon>
        <taxon>Embryophyta</taxon>
        <taxon>Tracheophyta</taxon>
        <taxon>Spermatophyta</taxon>
        <taxon>Magnoliopsida</taxon>
        <taxon>eudicotyledons</taxon>
        <taxon>Gunneridae</taxon>
        <taxon>Pentapetalae</taxon>
        <taxon>rosids</taxon>
        <taxon>fabids</taxon>
        <taxon>Fabales</taxon>
        <taxon>Fabaceae</taxon>
        <taxon>Papilionoideae</taxon>
        <taxon>50 kb inversion clade</taxon>
        <taxon>NPAAA clade</taxon>
        <taxon>indigoferoid/millettioid clade</taxon>
        <taxon>Phaseoleae</taxon>
        <taxon>Canavalia</taxon>
    </lineage>
</organism>
<proteinExistence type="predicted"/>